<feature type="active site" description="Proton acceptor" evidence="2">
    <location>
        <position position="186"/>
    </location>
</feature>
<dbReference type="PANTHER" id="PTHR30244">
    <property type="entry name" value="TRANSAMINASE"/>
    <property type="match status" value="1"/>
</dbReference>
<keyword evidence="6" id="KW-1185">Reference proteome</keyword>
<keyword evidence="3 4" id="KW-0663">Pyridoxal phosphate</keyword>
<proteinExistence type="inferred from homology"/>
<dbReference type="Gene3D" id="3.90.1150.10">
    <property type="entry name" value="Aspartate Aminotransferase, domain 1"/>
    <property type="match status" value="1"/>
</dbReference>
<dbReference type="EMBL" id="JAAEDH010000017">
    <property type="protein sequence ID" value="MBR0656381.1"/>
    <property type="molecule type" value="Genomic_DNA"/>
</dbReference>
<gene>
    <name evidence="5" type="ORF">GXW79_14960</name>
</gene>
<dbReference type="Pfam" id="PF01041">
    <property type="entry name" value="DegT_DnrJ_EryC1"/>
    <property type="match status" value="1"/>
</dbReference>
<evidence type="ECO:0000313" key="6">
    <source>
        <dbReference type="Proteomes" id="UP001196068"/>
    </source>
</evidence>
<reference evidence="5" key="2">
    <citation type="journal article" date="2021" name="Syst. Appl. Microbiol.">
        <title>Roseomonas hellenica sp. nov., isolated from roots of wild-growing Alkanna tinctoria.</title>
        <authorList>
            <person name="Rat A."/>
            <person name="Naranjo H.D."/>
            <person name="Lebbe L."/>
            <person name="Cnockaert M."/>
            <person name="Krigas N."/>
            <person name="Grigoriadou K."/>
            <person name="Maloupa E."/>
            <person name="Willems A."/>
        </authorList>
    </citation>
    <scope>NUCLEOTIDE SEQUENCE</scope>
    <source>
        <strain evidence="5">LMG 28251</strain>
    </source>
</reference>
<dbReference type="GO" id="GO:0008483">
    <property type="term" value="F:transaminase activity"/>
    <property type="evidence" value="ECO:0007669"/>
    <property type="project" value="UniProtKB-KW"/>
</dbReference>
<dbReference type="PANTHER" id="PTHR30244:SF34">
    <property type="entry name" value="DTDP-4-AMINO-4,6-DIDEOXYGALACTOSE TRANSAMINASE"/>
    <property type="match status" value="1"/>
</dbReference>
<sequence length="376" mass="38905">MLLSPPHLGGGEIGAIAASLDDGWLAPAGPVPAAFEQAVALATGFRHVLATCSGTAALHLAYRCLDLQPGDHVWCPGFTFAATIAPAVQMGAVPRFLDVDAASWTLDPLALARDLRTAARGGVLPRAVVAVDTYGQCADLPALAATCEAHGVALLSDSAAAMGATRHGRHAGHGSRMAAFSFNGNKIVTAGGGGALCSDDPLPIARARHLARHAREAAAHYQHETTGYAYGLPSPLAAVGLAQLPLLDARVAARRAIAARYALGLSDVPGIALMPEARGGRANRWLTAIRVDARRFGMGGEALRLALAAAGIEARPVWKPLHLQPAFRGVPHAPLPVAERLFAEGLCLPSGSAMAPEVQDRVIAVIRAAHERARHG</sequence>
<dbReference type="InterPro" id="IPR015424">
    <property type="entry name" value="PyrdxlP-dep_Trfase"/>
</dbReference>
<evidence type="ECO:0000313" key="5">
    <source>
        <dbReference type="EMBL" id="MBR0656381.1"/>
    </source>
</evidence>
<evidence type="ECO:0000256" key="1">
    <source>
        <dbReference type="ARBA" id="ARBA00037999"/>
    </source>
</evidence>
<organism evidence="5 6">
    <name type="scientific">Plastoroseomonas arctica</name>
    <dbReference type="NCBI Taxonomy" id="1509237"/>
    <lineage>
        <taxon>Bacteria</taxon>
        <taxon>Pseudomonadati</taxon>
        <taxon>Pseudomonadota</taxon>
        <taxon>Alphaproteobacteria</taxon>
        <taxon>Acetobacterales</taxon>
        <taxon>Acetobacteraceae</taxon>
        <taxon>Plastoroseomonas</taxon>
    </lineage>
</organism>
<dbReference type="RefSeq" id="WP_367614923.1">
    <property type="nucleotide sequence ID" value="NZ_JAAEDH010000017.1"/>
</dbReference>
<protein>
    <submittedName>
        <fullName evidence="5">Aminotransferase class I/II-fold pyridoxal phosphate-dependent enzyme</fullName>
    </submittedName>
</protein>
<dbReference type="GO" id="GO:0000271">
    <property type="term" value="P:polysaccharide biosynthetic process"/>
    <property type="evidence" value="ECO:0007669"/>
    <property type="project" value="TreeGrafter"/>
</dbReference>
<feature type="modified residue" description="N6-(pyridoxal phosphate)lysine" evidence="3">
    <location>
        <position position="186"/>
    </location>
</feature>
<reference evidence="5" key="1">
    <citation type="submission" date="2020-01" db="EMBL/GenBank/DDBJ databases">
        <authorList>
            <person name="Rat A."/>
        </authorList>
    </citation>
    <scope>NUCLEOTIDE SEQUENCE</scope>
    <source>
        <strain evidence="5">LMG 28251</strain>
    </source>
</reference>
<keyword evidence="5" id="KW-0808">Transferase</keyword>
<accession>A0AAF1KMG6</accession>
<dbReference type="Gene3D" id="3.40.640.10">
    <property type="entry name" value="Type I PLP-dependent aspartate aminotransferase-like (Major domain)"/>
    <property type="match status" value="1"/>
</dbReference>
<dbReference type="SUPFAM" id="SSF53383">
    <property type="entry name" value="PLP-dependent transferases"/>
    <property type="match status" value="1"/>
</dbReference>
<comment type="similarity">
    <text evidence="1 4">Belongs to the DegT/DnrJ/EryC1 family.</text>
</comment>
<name>A0AAF1KMG6_9PROT</name>
<evidence type="ECO:0000256" key="3">
    <source>
        <dbReference type="PIRSR" id="PIRSR000390-2"/>
    </source>
</evidence>
<dbReference type="InterPro" id="IPR000653">
    <property type="entry name" value="DegT/StrS_aminotransferase"/>
</dbReference>
<keyword evidence="5" id="KW-0032">Aminotransferase</keyword>
<dbReference type="Proteomes" id="UP001196068">
    <property type="component" value="Unassembled WGS sequence"/>
</dbReference>
<dbReference type="InterPro" id="IPR015421">
    <property type="entry name" value="PyrdxlP-dep_Trfase_major"/>
</dbReference>
<comment type="caution">
    <text evidence="5">The sequence shown here is derived from an EMBL/GenBank/DDBJ whole genome shotgun (WGS) entry which is preliminary data.</text>
</comment>
<dbReference type="InterPro" id="IPR015422">
    <property type="entry name" value="PyrdxlP-dep_Trfase_small"/>
</dbReference>
<dbReference type="PIRSF" id="PIRSF000390">
    <property type="entry name" value="PLP_StrS"/>
    <property type="match status" value="1"/>
</dbReference>
<dbReference type="GO" id="GO:0030170">
    <property type="term" value="F:pyridoxal phosphate binding"/>
    <property type="evidence" value="ECO:0007669"/>
    <property type="project" value="TreeGrafter"/>
</dbReference>
<evidence type="ECO:0000256" key="2">
    <source>
        <dbReference type="PIRSR" id="PIRSR000390-1"/>
    </source>
</evidence>
<evidence type="ECO:0000256" key="4">
    <source>
        <dbReference type="RuleBase" id="RU004508"/>
    </source>
</evidence>
<dbReference type="AlphaFoldDB" id="A0AAF1KMG6"/>